<gene>
    <name evidence="1" type="ORF">A3A94_01850</name>
</gene>
<comment type="caution">
    <text evidence="1">The sequence shown here is derived from an EMBL/GenBank/DDBJ whole genome shotgun (WGS) entry which is preliminary data.</text>
</comment>
<dbReference type="InterPro" id="IPR014942">
    <property type="entry name" value="AbiEii"/>
</dbReference>
<evidence type="ECO:0000313" key="2">
    <source>
        <dbReference type="Proteomes" id="UP000178787"/>
    </source>
</evidence>
<proteinExistence type="predicted"/>
<accession>A0A1G2FMM9</accession>
<organism evidence="1 2">
    <name type="scientific">Candidatus Portnoybacteria bacterium RIFCSPLOWO2_01_FULL_43_11</name>
    <dbReference type="NCBI Taxonomy" id="1802000"/>
    <lineage>
        <taxon>Bacteria</taxon>
        <taxon>Candidatus Portnoyibacteriota</taxon>
    </lineage>
</organism>
<dbReference type="Proteomes" id="UP000178787">
    <property type="component" value="Unassembled WGS sequence"/>
</dbReference>
<dbReference type="AlphaFoldDB" id="A0A1G2FMM9"/>
<evidence type="ECO:0000313" key="1">
    <source>
        <dbReference type="EMBL" id="OGZ39047.1"/>
    </source>
</evidence>
<reference evidence="1 2" key="1">
    <citation type="journal article" date="2016" name="Nat. Commun.">
        <title>Thousands of microbial genomes shed light on interconnected biogeochemical processes in an aquifer system.</title>
        <authorList>
            <person name="Anantharaman K."/>
            <person name="Brown C.T."/>
            <person name="Hug L.A."/>
            <person name="Sharon I."/>
            <person name="Castelle C.J."/>
            <person name="Probst A.J."/>
            <person name="Thomas B.C."/>
            <person name="Singh A."/>
            <person name="Wilkins M.J."/>
            <person name="Karaoz U."/>
            <person name="Brodie E.L."/>
            <person name="Williams K.H."/>
            <person name="Hubbard S.S."/>
            <person name="Banfield J.F."/>
        </authorList>
    </citation>
    <scope>NUCLEOTIDE SEQUENCE [LARGE SCALE GENOMIC DNA]</scope>
</reference>
<dbReference type="STRING" id="1802000.A3A94_01850"/>
<evidence type="ECO:0008006" key="3">
    <source>
        <dbReference type="Google" id="ProtNLM"/>
    </source>
</evidence>
<sequence length="430" mass="50601">MSEQIITTLKRKLADLAAYGELDAETRRNYLKEELQYYILNFIYHHPEYSNWIMYGGSALRVIHELNRMSVDLDFEVDHKVENNFLDELKKEIENHFLNTYGVGSDFLSVKIIVNRGLLLKFNVGKELSFGHPSNQVHIKVDLNYFIAPKTIVKERRVINHDQLSFVIVAYNMGAFMASKLTAIFLRGTRGIGKAIYEEKGRDIYDLLWYMNKKVVPDLDYLKAKDVGEAKDLRTLFDKLTIKMNSVNNENLKQDLMPLFVNQTYIKDWLKNWRESYLRLLDEYKINTVTTWEGVRIHQDFDTDNFSFVYRYKTEEGRSVRIIYNISEYWIEYREGDISIPINSKVSDLIQFASDSGSIMSAPRQKKLKQYATLFYQKTEKYLKKTDRIMLGDSIITKFIRRRADNLNPKEQILLNKSVLLSCELDDLLK</sequence>
<name>A0A1G2FMM9_9BACT</name>
<protein>
    <recommendedName>
        <fullName evidence="3">Nucleotidyl transferase AbiEii/AbiGii toxin family protein</fullName>
    </recommendedName>
</protein>
<dbReference type="Gene3D" id="3.10.450.620">
    <property type="entry name" value="JHP933, nucleotidyltransferase-like core domain"/>
    <property type="match status" value="1"/>
</dbReference>
<dbReference type="Pfam" id="PF08843">
    <property type="entry name" value="AbiEii"/>
    <property type="match status" value="1"/>
</dbReference>
<dbReference type="EMBL" id="MHNE01000003">
    <property type="protein sequence ID" value="OGZ39047.1"/>
    <property type="molecule type" value="Genomic_DNA"/>
</dbReference>